<dbReference type="EMBL" id="LC625835">
    <property type="protein sequence ID" value="BCU03860.1"/>
    <property type="molecule type" value="Genomic_DNA"/>
</dbReference>
<feature type="region of interest" description="Disordered" evidence="1">
    <location>
        <begin position="112"/>
        <end position="155"/>
    </location>
</feature>
<feature type="compositionally biased region" description="Basic and acidic residues" evidence="1">
    <location>
        <begin position="112"/>
        <end position="130"/>
    </location>
</feature>
<organism evidence="2 3">
    <name type="scientific">Pandoravirus japonicus</name>
    <dbReference type="NCBI Taxonomy" id="2823154"/>
    <lineage>
        <taxon>Viruses</taxon>
        <taxon>Pandoravirus</taxon>
    </lineage>
</organism>
<feature type="compositionally biased region" description="Basic residues" evidence="1">
    <location>
        <begin position="131"/>
        <end position="147"/>
    </location>
</feature>
<name>A0A811BR81_9VIRU</name>
<dbReference type="Proteomes" id="UP001253637">
    <property type="component" value="Segment"/>
</dbReference>
<evidence type="ECO:0000313" key="2">
    <source>
        <dbReference type="EMBL" id="BCU03860.1"/>
    </source>
</evidence>
<reference evidence="2" key="1">
    <citation type="submission" date="2021-04" db="EMBL/GenBank/DDBJ databases">
        <title>Draft Genome Sequence of Pandoravirus japonicus, Isolated from the Sabaishi River of Niigata, Japan.</title>
        <authorList>
            <person name="Hosokawa N."/>
            <person name="Takahashi H."/>
            <person name="Aoki K."/>
            <person name="Takemura M."/>
        </authorList>
    </citation>
    <scope>NUCLEOTIDE SEQUENCE</scope>
</reference>
<evidence type="ECO:0000256" key="1">
    <source>
        <dbReference type="SAM" id="MobiDB-lite"/>
    </source>
</evidence>
<protein>
    <submittedName>
        <fullName evidence="2">Uncharacterized protein</fullName>
    </submittedName>
</protein>
<proteinExistence type="predicted"/>
<accession>A0A811BR81</accession>
<evidence type="ECO:0000313" key="3">
    <source>
        <dbReference type="Proteomes" id="UP001253637"/>
    </source>
</evidence>
<sequence>MSHRFTFPETALSDGRRGAMFFDYGPDIARGVAQYRVAFCNEFPVPDGETDLSAHFVAVARDFPLVTMVDPATGFDCLRVGNVPFDPEYKRFNILIDPCGNSIIAKLVARDRQEHASADRPEPARPDSNSKKKNQRRRLRRRAKAHRAAAAPTAV</sequence>